<feature type="chain" id="PRO_5040226559" evidence="2">
    <location>
        <begin position="25"/>
        <end position="197"/>
    </location>
</feature>
<dbReference type="InterPro" id="IPR019076">
    <property type="entry name" value="Spore_lipoprot_YhcN/YlaJ-like"/>
</dbReference>
<gene>
    <name evidence="3" type="ORF">MOC89_11870</name>
</gene>
<dbReference type="GO" id="GO:0030435">
    <property type="term" value="P:sporulation resulting in formation of a cellular spore"/>
    <property type="evidence" value="ECO:0007669"/>
    <property type="project" value="InterPro"/>
</dbReference>
<dbReference type="RefSeq" id="WP_088679575.1">
    <property type="nucleotide sequence ID" value="NZ_CP145137.1"/>
</dbReference>
<evidence type="ECO:0000256" key="2">
    <source>
        <dbReference type="SAM" id="SignalP"/>
    </source>
</evidence>
<dbReference type="Proteomes" id="UP001078573">
    <property type="component" value="Unassembled WGS sequence"/>
</dbReference>
<protein>
    <submittedName>
        <fullName evidence="3">YhcN/YlaJ family sporulation lipoprotein</fullName>
    </submittedName>
</protein>
<sequence>MLGKKQVLASMLLIPLLMTGCGMANQGEGRRDNANPENVNYRNPANDNGTRNINDANNNRDNVDNNVTDNVNDNGNNNGNNNNGNDNRKLEVADDAADKITDMKEVKHANVIVAGNQAYVAVVLTNGNKEVGKDLKKKISDKVRDTDKNMDNVYVSANPDFVDRMQGYGERIQNGDPIAGFFDEFSETVQRIFPQAE</sequence>
<dbReference type="EMBL" id="JALAPQ010000015">
    <property type="protein sequence ID" value="MCY8457577.1"/>
    <property type="molecule type" value="Genomic_DNA"/>
</dbReference>
<accession>A0A9Q4HI63</accession>
<dbReference type="PROSITE" id="PS51257">
    <property type="entry name" value="PROKAR_LIPOPROTEIN"/>
    <property type="match status" value="1"/>
</dbReference>
<feature type="compositionally biased region" description="Low complexity" evidence="1">
    <location>
        <begin position="46"/>
        <end position="85"/>
    </location>
</feature>
<proteinExistence type="predicted"/>
<comment type="caution">
    <text evidence="3">The sequence shown here is derived from an EMBL/GenBank/DDBJ whole genome shotgun (WGS) entry which is preliminary data.</text>
</comment>
<keyword evidence="3" id="KW-0449">Lipoprotein</keyword>
<feature type="signal peptide" evidence="2">
    <location>
        <begin position="1"/>
        <end position="24"/>
    </location>
</feature>
<evidence type="ECO:0000313" key="3">
    <source>
        <dbReference type="EMBL" id="MCY8457577.1"/>
    </source>
</evidence>
<dbReference type="NCBIfam" id="TIGR02898">
    <property type="entry name" value="spore_YhcN_YlaJ"/>
    <property type="match status" value="1"/>
</dbReference>
<feature type="compositionally biased region" description="Polar residues" evidence="1">
    <location>
        <begin position="35"/>
        <end position="45"/>
    </location>
</feature>
<dbReference type="Pfam" id="PF09580">
    <property type="entry name" value="Spore_YhcN_YlaJ"/>
    <property type="match status" value="1"/>
</dbReference>
<name>A0A9Q4HI63_BACSC</name>
<evidence type="ECO:0000313" key="4">
    <source>
        <dbReference type="Proteomes" id="UP001078573"/>
    </source>
</evidence>
<dbReference type="AlphaFoldDB" id="A0A9Q4HI63"/>
<feature type="region of interest" description="Disordered" evidence="1">
    <location>
        <begin position="27"/>
        <end position="89"/>
    </location>
</feature>
<evidence type="ECO:0000256" key="1">
    <source>
        <dbReference type="SAM" id="MobiDB-lite"/>
    </source>
</evidence>
<keyword evidence="2" id="KW-0732">Signal</keyword>
<reference evidence="3" key="1">
    <citation type="submission" date="2022-02" db="EMBL/GenBank/DDBJ databases">
        <title>Crop Bioprotection Bacillus Genome Sequencing.</title>
        <authorList>
            <person name="Dunlap C."/>
        </authorList>
    </citation>
    <scope>NUCLEOTIDE SEQUENCE</scope>
    <source>
        <strain evidence="3">WR1O2A-53</strain>
    </source>
</reference>
<dbReference type="InterPro" id="IPR014247">
    <property type="entry name" value="Spore_lipoprot_YhcN/YlaJ"/>
</dbReference>
<organism evidence="3 4">
    <name type="scientific">Bacillus spizizenii</name>
    <name type="common">Bacillus subtilis subsp. spizizenii</name>
    <dbReference type="NCBI Taxonomy" id="96241"/>
    <lineage>
        <taxon>Bacteria</taxon>
        <taxon>Bacillati</taxon>
        <taxon>Bacillota</taxon>
        <taxon>Bacilli</taxon>
        <taxon>Bacillales</taxon>
        <taxon>Bacillaceae</taxon>
        <taxon>Bacillus</taxon>
    </lineage>
</organism>